<accession>A0A6N6N6V9</accession>
<evidence type="ECO:0000313" key="1">
    <source>
        <dbReference type="EMBL" id="KAB1443205.1"/>
    </source>
</evidence>
<sequence>MKSYEHESMVIYRAECTCMHPDHDLTLIVEKNEDTELTLNMTGKFSPRGIYTEECWPARLWRRIKLAANVLFHGYMPVEHEFIMSGNDQIRDFAHAIESARQGLAGTAGARMKERQDSRQ</sequence>
<dbReference type="EMBL" id="WAIE01000001">
    <property type="protein sequence ID" value="KAB1443205.1"/>
    <property type="molecule type" value="Genomic_DNA"/>
</dbReference>
<keyword evidence="2" id="KW-1185">Reference proteome</keyword>
<comment type="caution">
    <text evidence="1">The sequence shown here is derived from an EMBL/GenBank/DDBJ whole genome shotgun (WGS) entry which is preliminary data.</text>
</comment>
<protein>
    <submittedName>
        <fullName evidence="1">Uncharacterized protein</fullName>
    </submittedName>
</protein>
<reference evidence="1 2" key="1">
    <citation type="journal article" date="2017" name="Int. J. Syst. Evol. Microbiol.">
        <title>Desulfovibrio senegalensis sp. nov., a mesophilic sulfate reducer isolated from marine sediment.</title>
        <authorList>
            <person name="Thioye A."/>
            <person name="Gam Z.B.A."/>
            <person name="Mbengue M."/>
            <person name="Cayol J.L."/>
            <person name="Joseph-Bartoli M."/>
            <person name="Toure-Kane C."/>
            <person name="Labat M."/>
        </authorList>
    </citation>
    <scope>NUCLEOTIDE SEQUENCE [LARGE SCALE GENOMIC DNA]</scope>
    <source>
        <strain evidence="1 2">DSM 101509</strain>
    </source>
</reference>
<proteinExistence type="predicted"/>
<organism evidence="1 2">
    <name type="scientific">Pseudodesulfovibrio senegalensis</name>
    <dbReference type="NCBI Taxonomy" id="1721087"/>
    <lineage>
        <taxon>Bacteria</taxon>
        <taxon>Pseudomonadati</taxon>
        <taxon>Thermodesulfobacteriota</taxon>
        <taxon>Desulfovibrionia</taxon>
        <taxon>Desulfovibrionales</taxon>
        <taxon>Desulfovibrionaceae</taxon>
    </lineage>
</organism>
<dbReference type="AlphaFoldDB" id="A0A6N6N6V9"/>
<evidence type="ECO:0000313" key="2">
    <source>
        <dbReference type="Proteomes" id="UP000438699"/>
    </source>
</evidence>
<name>A0A6N6N6V9_9BACT</name>
<gene>
    <name evidence="1" type="ORF">F8A88_02770</name>
</gene>
<dbReference type="RefSeq" id="WP_151149537.1">
    <property type="nucleotide sequence ID" value="NZ_WAIE01000001.1"/>
</dbReference>
<dbReference type="Proteomes" id="UP000438699">
    <property type="component" value="Unassembled WGS sequence"/>
</dbReference>